<dbReference type="RefSeq" id="WP_087642633.1">
    <property type="nucleotide sequence ID" value="NZ_FCON02000002.1"/>
</dbReference>
<sequence length="352" mass="38747">MNGPLSRTPVKLATAPHVGIRPEWLALRMEPALEPALPIIDAHHHLWELPDKTYRVADLLDDMRGGHDIRATVFIECKTHYDTNEPAGFEPLGEVRFACDEARKAQATGAHTKVAAAVVANADLLLGDKARQVLERMLDVSDARVRGIRNIAVWHADPTVRASAATPPQGLLSDRRFRDGFRHLAPLGLSFDAWLVHTQIDELCALAAAFPDTRIVLNHVGGPLALGPYRGHRSEVFDAWRASVTALSRYHNVCMKLGGFGMPLFGFDFQELPLPPDSQTVASAIRPYVETCIDTFGATRCMFESNFPVDKGCFSYSLLWNAYKRITAGVPDAERAALFHDTAAAVYRIGST</sequence>
<dbReference type="Proteomes" id="UP000054770">
    <property type="component" value="Unassembled WGS sequence"/>
</dbReference>
<dbReference type="InterPro" id="IPR006680">
    <property type="entry name" value="Amidohydro-rel"/>
</dbReference>
<evidence type="ECO:0000313" key="4">
    <source>
        <dbReference type="Proteomes" id="UP000054770"/>
    </source>
</evidence>
<dbReference type="GO" id="GO:0016787">
    <property type="term" value="F:hydrolase activity"/>
    <property type="evidence" value="ECO:0007669"/>
    <property type="project" value="UniProtKB-KW"/>
</dbReference>
<evidence type="ECO:0000256" key="1">
    <source>
        <dbReference type="ARBA" id="ARBA00038310"/>
    </source>
</evidence>
<name>A0A158F6T4_9BURK</name>
<proteinExistence type="inferred from homology"/>
<dbReference type="PANTHER" id="PTHR43569:SF1">
    <property type="entry name" value="BLL3371 PROTEIN"/>
    <property type="match status" value="1"/>
</dbReference>
<evidence type="ECO:0000313" key="3">
    <source>
        <dbReference type="EMBL" id="SAL15421.1"/>
    </source>
</evidence>
<protein>
    <submittedName>
        <fullName evidence="3">Amidohydrolase</fullName>
    </submittedName>
</protein>
<accession>A0A158F6T4</accession>
<dbReference type="EMBL" id="FCON02000002">
    <property type="protein sequence ID" value="SAL15421.1"/>
    <property type="molecule type" value="Genomic_DNA"/>
</dbReference>
<dbReference type="Gene3D" id="3.20.20.140">
    <property type="entry name" value="Metal-dependent hydrolases"/>
    <property type="match status" value="1"/>
</dbReference>
<dbReference type="InterPro" id="IPR032466">
    <property type="entry name" value="Metal_Hydrolase"/>
</dbReference>
<evidence type="ECO:0000259" key="2">
    <source>
        <dbReference type="Pfam" id="PF04909"/>
    </source>
</evidence>
<dbReference type="InterPro" id="IPR052350">
    <property type="entry name" value="Metallo-dep_Lactonases"/>
</dbReference>
<dbReference type="AlphaFoldDB" id="A0A158F6T4"/>
<dbReference type="OrthoDB" id="9787654at2"/>
<organism evidence="3 4">
    <name type="scientific">Caballeronia choica</name>
    <dbReference type="NCBI Taxonomy" id="326476"/>
    <lineage>
        <taxon>Bacteria</taxon>
        <taxon>Pseudomonadati</taxon>
        <taxon>Pseudomonadota</taxon>
        <taxon>Betaproteobacteria</taxon>
        <taxon>Burkholderiales</taxon>
        <taxon>Burkholderiaceae</taxon>
        <taxon>Caballeronia</taxon>
    </lineage>
</organism>
<dbReference type="SUPFAM" id="SSF51556">
    <property type="entry name" value="Metallo-dependent hydrolases"/>
    <property type="match status" value="1"/>
</dbReference>
<dbReference type="Pfam" id="PF04909">
    <property type="entry name" value="Amidohydro_2"/>
    <property type="match status" value="1"/>
</dbReference>
<comment type="similarity">
    <text evidence="1">Belongs to the metallo-dependent hydrolases superfamily.</text>
</comment>
<comment type="caution">
    <text evidence="3">The sequence shown here is derived from an EMBL/GenBank/DDBJ whole genome shotgun (WGS) entry which is preliminary data.</text>
</comment>
<feature type="domain" description="Amidohydrolase-related" evidence="2">
    <location>
        <begin position="40"/>
        <end position="349"/>
    </location>
</feature>
<gene>
    <name evidence="3" type="ORF">AWB68_00350</name>
</gene>
<keyword evidence="4" id="KW-1185">Reference proteome</keyword>
<reference evidence="3" key="1">
    <citation type="submission" date="2016-01" db="EMBL/GenBank/DDBJ databases">
        <authorList>
            <person name="Peeters C."/>
        </authorList>
    </citation>
    <scope>NUCLEOTIDE SEQUENCE [LARGE SCALE GENOMIC DNA]</scope>
    <source>
        <strain evidence="3">LMG 22940</strain>
    </source>
</reference>
<dbReference type="PANTHER" id="PTHR43569">
    <property type="entry name" value="AMIDOHYDROLASE"/>
    <property type="match status" value="1"/>
</dbReference>